<organism evidence="2 3">
    <name type="scientific">Haematococcus lacustris</name>
    <name type="common">Green alga</name>
    <name type="synonym">Haematococcus pluvialis</name>
    <dbReference type="NCBI Taxonomy" id="44745"/>
    <lineage>
        <taxon>Eukaryota</taxon>
        <taxon>Viridiplantae</taxon>
        <taxon>Chlorophyta</taxon>
        <taxon>core chlorophytes</taxon>
        <taxon>Chlorophyceae</taxon>
        <taxon>CS clade</taxon>
        <taxon>Chlamydomonadales</taxon>
        <taxon>Haematococcaceae</taxon>
        <taxon>Haematococcus</taxon>
    </lineage>
</organism>
<dbReference type="Proteomes" id="UP000485058">
    <property type="component" value="Unassembled WGS sequence"/>
</dbReference>
<evidence type="ECO:0000313" key="2">
    <source>
        <dbReference type="EMBL" id="GFH23300.1"/>
    </source>
</evidence>
<sequence length="117" mass="13241">VKRLKPDLTQSEVDVVGMVREVALLRRLQNQHIVEYLGYGHWHWSKPPSLQPALGNQPGPCGLDPAVQQQASLFIVEELVDGGSLRAVVARQMRHAREGRVYRAEDAMRWLMQVPHA</sequence>
<keyword evidence="2" id="KW-0418">Kinase</keyword>
<feature type="non-terminal residue" evidence="2">
    <location>
        <position position="117"/>
    </location>
</feature>
<dbReference type="PROSITE" id="PS50011">
    <property type="entry name" value="PROTEIN_KINASE_DOM"/>
    <property type="match status" value="1"/>
</dbReference>
<dbReference type="Gene3D" id="1.10.510.10">
    <property type="entry name" value="Transferase(Phosphotransferase) domain 1"/>
    <property type="match status" value="1"/>
</dbReference>
<dbReference type="GO" id="GO:0004672">
    <property type="term" value="F:protein kinase activity"/>
    <property type="evidence" value="ECO:0007669"/>
    <property type="project" value="InterPro"/>
</dbReference>
<reference evidence="2 3" key="1">
    <citation type="submission" date="2020-02" db="EMBL/GenBank/DDBJ databases">
        <title>Draft genome sequence of Haematococcus lacustris strain NIES-144.</title>
        <authorList>
            <person name="Morimoto D."/>
            <person name="Nakagawa S."/>
            <person name="Yoshida T."/>
            <person name="Sawayama S."/>
        </authorList>
    </citation>
    <scope>NUCLEOTIDE SEQUENCE [LARGE SCALE GENOMIC DNA]</scope>
    <source>
        <strain evidence="2 3">NIES-144</strain>
    </source>
</reference>
<dbReference type="InterPro" id="IPR000719">
    <property type="entry name" value="Prot_kinase_dom"/>
</dbReference>
<feature type="domain" description="Protein kinase" evidence="1">
    <location>
        <begin position="1"/>
        <end position="117"/>
    </location>
</feature>
<name>A0A699ZQ57_HAELA</name>
<dbReference type="InterPro" id="IPR011009">
    <property type="entry name" value="Kinase-like_dom_sf"/>
</dbReference>
<dbReference type="AlphaFoldDB" id="A0A699ZQ57"/>
<protein>
    <submittedName>
        <fullName evidence="2">Protein kinase domain-containing protein</fullName>
    </submittedName>
</protein>
<gene>
    <name evidence="2" type="ORF">HaLaN_20895</name>
</gene>
<keyword evidence="3" id="KW-1185">Reference proteome</keyword>
<dbReference type="EMBL" id="BLLF01002241">
    <property type="protein sequence ID" value="GFH23300.1"/>
    <property type="molecule type" value="Genomic_DNA"/>
</dbReference>
<dbReference type="SUPFAM" id="SSF56112">
    <property type="entry name" value="Protein kinase-like (PK-like)"/>
    <property type="match status" value="1"/>
</dbReference>
<keyword evidence="2" id="KW-0808">Transferase</keyword>
<evidence type="ECO:0000259" key="1">
    <source>
        <dbReference type="PROSITE" id="PS50011"/>
    </source>
</evidence>
<dbReference type="GO" id="GO:0005524">
    <property type="term" value="F:ATP binding"/>
    <property type="evidence" value="ECO:0007669"/>
    <property type="project" value="InterPro"/>
</dbReference>
<accession>A0A699ZQ57</accession>
<evidence type="ECO:0000313" key="3">
    <source>
        <dbReference type="Proteomes" id="UP000485058"/>
    </source>
</evidence>
<comment type="caution">
    <text evidence="2">The sequence shown here is derived from an EMBL/GenBank/DDBJ whole genome shotgun (WGS) entry which is preliminary data.</text>
</comment>
<proteinExistence type="predicted"/>
<feature type="non-terminal residue" evidence="2">
    <location>
        <position position="1"/>
    </location>
</feature>